<gene>
    <name evidence="2" type="ORF">K402DRAFT_263990</name>
</gene>
<proteinExistence type="predicted"/>
<keyword evidence="3" id="KW-1185">Reference proteome</keyword>
<dbReference type="InterPro" id="IPR035994">
    <property type="entry name" value="Nucleoside_phosphorylase_sf"/>
</dbReference>
<evidence type="ECO:0000313" key="2">
    <source>
        <dbReference type="EMBL" id="KAF1989816.1"/>
    </source>
</evidence>
<protein>
    <submittedName>
        <fullName evidence="2">Purine and uridine phosphorylase</fullName>
    </submittedName>
</protein>
<dbReference type="PANTHER" id="PTHR46082:SF6">
    <property type="entry name" value="AAA+ ATPASE DOMAIN-CONTAINING PROTEIN-RELATED"/>
    <property type="match status" value="1"/>
</dbReference>
<dbReference type="EMBL" id="ML977144">
    <property type="protein sequence ID" value="KAF1989816.1"/>
    <property type="molecule type" value="Genomic_DNA"/>
</dbReference>
<reference evidence="2" key="1">
    <citation type="journal article" date="2020" name="Stud. Mycol.">
        <title>101 Dothideomycetes genomes: a test case for predicting lifestyles and emergence of pathogens.</title>
        <authorList>
            <person name="Haridas S."/>
            <person name="Albert R."/>
            <person name="Binder M."/>
            <person name="Bloem J."/>
            <person name="Labutti K."/>
            <person name="Salamov A."/>
            <person name="Andreopoulos B."/>
            <person name="Baker S."/>
            <person name="Barry K."/>
            <person name="Bills G."/>
            <person name="Bluhm B."/>
            <person name="Cannon C."/>
            <person name="Castanera R."/>
            <person name="Culley D."/>
            <person name="Daum C."/>
            <person name="Ezra D."/>
            <person name="Gonzalez J."/>
            <person name="Henrissat B."/>
            <person name="Kuo A."/>
            <person name="Liang C."/>
            <person name="Lipzen A."/>
            <person name="Lutzoni F."/>
            <person name="Magnuson J."/>
            <person name="Mondo S."/>
            <person name="Nolan M."/>
            <person name="Ohm R."/>
            <person name="Pangilinan J."/>
            <person name="Park H.-J."/>
            <person name="Ramirez L."/>
            <person name="Alfaro M."/>
            <person name="Sun H."/>
            <person name="Tritt A."/>
            <person name="Yoshinaga Y."/>
            <person name="Zwiers L.-H."/>
            <person name="Turgeon B."/>
            <person name="Goodwin S."/>
            <person name="Spatafora J."/>
            <person name="Crous P."/>
            <person name="Grigoriev I."/>
        </authorList>
    </citation>
    <scope>NUCLEOTIDE SEQUENCE</scope>
    <source>
        <strain evidence="2">CBS 113979</strain>
    </source>
</reference>
<dbReference type="SUPFAM" id="SSF53167">
    <property type="entry name" value="Purine and uridine phosphorylases"/>
    <property type="match status" value="1"/>
</dbReference>
<dbReference type="PANTHER" id="PTHR46082">
    <property type="entry name" value="ATP/GTP-BINDING PROTEIN-RELATED"/>
    <property type="match status" value="1"/>
</dbReference>
<accession>A0A6G1H9B8</accession>
<name>A0A6G1H9B8_9PEZI</name>
<dbReference type="OrthoDB" id="194358at2759"/>
<organism evidence="2 3">
    <name type="scientific">Aulographum hederae CBS 113979</name>
    <dbReference type="NCBI Taxonomy" id="1176131"/>
    <lineage>
        <taxon>Eukaryota</taxon>
        <taxon>Fungi</taxon>
        <taxon>Dikarya</taxon>
        <taxon>Ascomycota</taxon>
        <taxon>Pezizomycotina</taxon>
        <taxon>Dothideomycetes</taxon>
        <taxon>Pleosporomycetidae</taxon>
        <taxon>Aulographales</taxon>
        <taxon>Aulographaceae</taxon>
    </lineage>
</organism>
<dbReference type="GO" id="GO:0003824">
    <property type="term" value="F:catalytic activity"/>
    <property type="evidence" value="ECO:0007669"/>
    <property type="project" value="InterPro"/>
</dbReference>
<dbReference type="Gene3D" id="3.40.50.1580">
    <property type="entry name" value="Nucleoside phosphorylase domain"/>
    <property type="match status" value="1"/>
</dbReference>
<dbReference type="InterPro" id="IPR053137">
    <property type="entry name" value="NLR-like"/>
</dbReference>
<dbReference type="Proteomes" id="UP000800041">
    <property type="component" value="Unassembled WGS sequence"/>
</dbReference>
<feature type="domain" description="Nucleoside phosphorylase" evidence="1">
    <location>
        <begin position="17"/>
        <end position="140"/>
    </location>
</feature>
<dbReference type="GO" id="GO:0009116">
    <property type="term" value="P:nucleoside metabolic process"/>
    <property type="evidence" value="ECO:0007669"/>
    <property type="project" value="InterPro"/>
</dbReference>
<evidence type="ECO:0000259" key="1">
    <source>
        <dbReference type="Pfam" id="PF01048"/>
    </source>
</evidence>
<sequence length="371" mass="40734">MVEPTQARRPSNRNEFEIAIICALSEEADAVKALFDVDWDLDRPFGRATGDTNIYSTGRIGIHNVVLVHLAGMGKINAASGSARILCSYENVRLGLVVGICGGVPTIKAKKEVEKEVFLGDIVISTGVVQYDLVRKFPNKAVTKDTLEDALSRPNLEIRAFLQKIKGSTDQDRLKNTCRTQLTKLLGKQSFQKCRYPGDDKDILFPPAYRHKHQQPGGCDTCSRCNNDDDDTCDDARDSTCEVLGCVAGLSNELTRRRDTNLGQPPPEPQIYFGRIGSGDWVIKSGRDRDIIAKEHQLLAFEMEGGGVWDNVPTVVIKAVCDYADSHKNKAWQNYAAAVAASCTGAFLQQWPGPNKSLPARPSPGKSLPFP</sequence>
<dbReference type="Pfam" id="PF01048">
    <property type="entry name" value="PNP_UDP_1"/>
    <property type="match status" value="1"/>
</dbReference>
<dbReference type="InterPro" id="IPR000845">
    <property type="entry name" value="Nucleoside_phosphorylase_d"/>
</dbReference>
<evidence type="ECO:0000313" key="3">
    <source>
        <dbReference type="Proteomes" id="UP000800041"/>
    </source>
</evidence>
<dbReference type="AlphaFoldDB" id="A0A6G1H9B8"/>